<dbReference type="KEGG" id="asha:G8E00_10265"/>
<evidence type="ECO:0008006" key="3">
    <source>
        <dbReference type="Google" id="ProtNLM"/>
    </source>
</evidence>
<evidence type="ECO:0000313" key="1">
    <source>
        <dbReference type="EMBL" id="QIO06308.1"/>
    </source>
</evidence>
<protein>
    <recommendedName>
        <fullName evidence="3">DUF2589 domain-containing protein</fullName>
    </recommendedName>
</protein>
<reference evidence="1 2" key="1">
    <citation type="submission" date="2020-03" db="EMBL/GenBank/DDBJ databases">
        <authorList>
            <person name="Zhu W."/>
        </authorList>
    </citation>
    <scope>NUCLEOTIDE SEQUENCE [LARGE SCALE GENOMIC DNA]</scope>
    <source>
        <strain evidence="1 2">323-1</strain>
    </source>
</reference>
<dbReference type="EMBL" id="CP049801">
    <property type="protein sequence ID" value="QIO06308.1"/>
    <property type="molecule type" value="Genomic_DNA"/>
</dbReference>
<dbReference type="Proteomes" id="UP000502297">
    <property type="component" value="Chromosome"/>
</dbReference>
<dbReference type="RefSeq" id="WP_166224337.1">
    <property type="nucleotide sequence ID" value="NZ_CP049801.1"/>
</dbReference>
<evidence type="ECO:0000313" key="2">
    <source>
        <dbReference type="Proteomes" id="UP000502297"/>
    </source>
</evidence>
<organism evidence="1 2">
    <name type="scientific">Acinetobacter shaoyimingii</name>
    <dbReference type="NCBI Taxonomy" id="2715164"/>
    <lineage>
        <taxon>Bacteria</taxon>
        <taxon>Pseudomonadati</taxon>
        <taxon>Pseudomonadota</taxon>
        <taxon>Gammaproteobacteria</taxon>
        <taxon>Moraxellales</taxon>
        <taxon>Moraxellaceae</taxon>
        <taxon>Acinetobacter</taxon>
    </lineage>
</organism>
<dbReference type="AlphaFoldDB" id="A0A6G8RWX7"/>
<keyword evidence="2" id="KW-1185">Reference proteome</keyword>
<gene>
    <name evidence="1" type="ORF">G8E00_10265</name>
</gene>
<name>A0A6G8RWX7_9GAMM</name>
<proteinExistence type="predicted"/>
<sequence length="216" mass="23923">MFSKHLKCDDESANQLIHSILKDDLNKTLEKELKQLIADGNIKDLDPSKLKITAQNVKFTTTDSRTDFIDPNSPKTQCSIDLNITIPADLVKKSDEARAKVNSDSVEQQANKLDVSFSNNKIDLVLNYELQPSDSGEKVFAVLKNTGNTNRLVADTLTYAFLKPQIEKNEIRSIEAAKKQAKSTEQAAYEATVAAEDAVVAADAATIDTDDYYSEY</sequence>
<accession>A0A6G8RWX7</accession>